<dbReference type="GO" id="GO:0006020">
    <property type="term" value="P:inositol metabolic process"/>
    <property type="evidence" value="ECO:0007669"/>
    <property type="project" value="TreeGrafter"/>
</dbReference>
<comment type="cofactor">
    <cofactor evidence="1">
        <name>Mg(2+)</name>
        <dbReference type="ChEBI" id="CHEBI:18420"/>
    </cofactor>
</comment>
<reference evidence="2 4" key="1">
    <citation type="submission" date="2014-03" db="EMBL/GenBank/DDBJ databases">
        <title>Genomics of Bifidobacteria.</title>
        <authorList>
            <person name="Ventura M."/>
            <person name="Milani C."/>
            <person name="Lugli G.A."/>
        </authorList>
    </citation>
    <scope>NUCLEOTIDE SEQUENCE [LARGE SCALE GENOMIC DNA]</scope>
    <source>
        <strain evidence="2 4">LMG 10736</strain>
    </source>
</reference>
<dbReference type="Pfam" id="PF00459">
    <property type="entry name" value="Inositol_P"/>
    <property type="match status" value="1"/>
</dbReference>
<dbReference type="SUPFAM" id="SSF56655">
    <property type="entry name" value="Carbohydrate phosphatase"/>
    <property type="match status" value="1"/>
</dbReference>
<dbReference type="CDD" id="cd01637">
    <property type="entry name" value="IMPase_like"/>
    <property type="match status" value="1"/>
</dbReference>
<dbReference type="GO" id="GO:0007165">
    <property type="term" value="P:signal transduction"/>
    <property type="evidence" value="ECO:0007669"/>
    <property type="project" value="TreeGrafter"/>
</dbReference>
<feature type="binding site" evidence="1">
    <location>
        <position position="90"/>
    </location>
    <ligand>
        <name>Mg(2+)</name>
        <dbReference type="ChEBI" id="CHEBI:18420"/>
        <label>2</label>
    </ligand>
</feature>
<evidence type="ECO:0000313" key="4">
    <source>
        <dbReference type="Proteomes" id="UP000029093"/>
    </source>
</evidence>
<sequence>MDLQQLALEAARVAQDVGKHAFQAQASPTTMVESHIPDVAGEPPTLPINDRLVPFIENRLTYLDRFNGFWHDHPQQCQPGERYWCVGRIDGAINFVRDMSEWTVTISLFEIDEHGGANPILGVVHAPALELTYLAARGKGAIRIWNTPFGNKRQKIIPTTRASLDGSVISYGMSYVPSESERALHVVAALAGKPADIKRVGPVSLDMCKVADGTYDAYFEPHLHSWDIPAVSAGTVVVREAQGQVSRWDGQDIRWREENDVVASNGLLIDQLRPYLHD</sequence>
<evidence type="ECO:0000313" key="2">
    <source>
        <dbReference type="EMBL" id="KFI46165.1"/>
    </source>
</evidence>
<evidence type="ECO:0000313" key="5">
    <source>
        <dbReference type="Proteomes" id="UP000583419"/>
    </source>
</evidence>
<dbReference type="EMBL" id="JGYQ01000016">
    <property type="protein sequence ID" value="KFI46165.1"/>
    <property type="molecule type" value="Genomic_DNA"/>
</dbReference>
<dbReference type="EC" id="3.1.3.25" evidence="2"/>
<dbReference type="GO" id="GO:0046872">
    <property type="term" value="F:metal ion binding"/>
    <property type="evidence" value="ECO:0007669"/>
    <property type="project" value="UniProtKB-KW"/>
</dbReference>
<dbReference type="GeneID" id="303204357"/>
<gene>
    <name evidence="2" type="ORF">BBOU_1252</name>
    <name evidence="3" type="ORF">HF843_04580</name>
</gene>
<dbReference type="RefSeq" id="WP_026502192.1">
    <property type="nucleotide sequence ID" value="NZ_JABAGJ010000005.1"/>
</dbReference>
<keyword evidence="1" id="KW-0479">Metal-binding</keyword>
<name>A0A086ZI15_9BIFI</name>
<dbReference type="GO" id="GO:0008934">
    <property type="term" value="F:inositol monophosphate 1-phosphatase activity"/>
    <property type="evidence" value="ECO:0007669"/>
    <property type="project" value="TreeGrafter"/>
</dbReference>
<dbReference type="AlphaFoldDB" id="A0A086ZI15"/>
<dbReference type="EMBL" id="JABAGJ010000005">
    <property type="protein sequence ID" value="NMF02454.1"/>
    <property type="molecule type" value="Genomic_DNA"/>
</dbReference>
<organism evidence="2 4">
    <name type="scientific">Bifidobacterium boum</name>
    <dbReference type="NCBI Taxonomy" id="78343"/>
    <lineage>
        <taxon>Bacteria</taxon>
        <taxon>Bacillati</taxon>
        <taxon>Actinomycetota</taxon>
        <taxon>Actinomycetes</taxon>
        <taxon>Bifidobacteriales</taxon>
        <taxon>Bifidobacteriaceae</taxon>
        <taxon>Bifidobacterium</taxon>
    </lineage>
</organism>
<evidence type="ECO:0000256" key="1">
    <source>
        <dbReference type="PIRSR" id="PIRSR600760-2"/>
    </source>
</evidence>
<feature type="binding site" evidence="1">
    <location>
        <position position="89"/>
    </location>
    <ligand>
        <name>Mg(2+)</name>
        <dbReference type="ChEBI" id="CHEBI:18420"/>
        <label>1</label>
        <note>catalytic</note>
    </ligand>
</feature>
<feature type="binding site" evidence="1">
    <location>
        <position position="227"/>
    </location>
    <ligand>
        <name>Mg(2+)</name>
        <dbReference type="ChEBI" id="CHEBI:18420"/>
        <label>1</label>
        <note>catalytic</note>
    </ligand>
</feature>
<comment type="caution">
    <text evidence="2">The sequence shown here is derived from an EMBL/GenBank/DDBJ whole genome shotgun (WGS) entry which is preliminary data.</text>
</comment>
<dbReference type="Gene3D" id="3.40.190.80">
    <property type="match status" value="1"/>
</dbReference>
<reference evidence="3 5" key="2">
    <citation type="submission" date="2020-04" db="EMBL/GenBank/DDBJ databases">
        <authorList>
            <person name="Hitch T.C.A."/>
            <person name="Wylensek D."/>
            <person name="Clavel T."/>
        </authorList>
    </citation>
    <scope>NUCLEOTIDE SEQUENCE [LARGE SCALE GENOMIC DNA]</scope>
    <source>
        <strain evidence="3 5">WCA-130-P53-4B</strain>
    </source>
</reference>
<evidence type="ECO:0000313" key="3">
    <source>
        <dbReference type="EMBL" id="NMF02454.1"/>
    </source>
</evidence>
<keyword evidence="1" id="KW-0460">Magnesium</keyword>
<accession>A0A086ZI15</accession>
<dbReference type="Gene3D" id="3.30.540.10">
    <property type="entry name" value="Fructose-1,6-Bisphosphatase, subunit A, domain 1"/>
    <property type="match status" value="1"/>
</dbReference>
<protein>
    <submittedName>
        <fullName evidence="2">Inositol monophosphatase family protein</fullName>
        <ecNumber evidence="2">3.1.3.25</ecNumber>
    </submittedName>
</protein>
<dbReference type="OrthoDB" id="9772456at2"/>
<dbReference type="Proteomes" id="UP000029093">
    <property type="component" value="Unassembled WGS sequence"/>
</dbReference>
<dbReference type="Proteomes" id="UP000583419">
    <property type="component" value="Unassembled WGS sequence"/>
</dbReference>
<dbReference type="InterPro" id="IPR000760">
    <property type="entry name" value="Inositol_monophosphatase-like"/>
</dbReference>
<keyword evidence="4" id="KW-1185">Reference proteome</keyword>
<keyword evidence="2" id="KW-0378">Hydrolase</keyword>
<dbReference type="PANTHER" id="PTHR20854:SF4">
    <property type="entry name" value="INOSITOL-1-MONOPHOSPHATASE-RELATED"/>
    <property type="match status" value="1"/>
</dbReference>
<dbReference type="PANTHER" id="PTHR20854">
    <property type="entry name" value="INOSITOL MONOPHOSPHATASE"/>
    <property type="match status" value="1"/>
</dbReference>
<proteinExistence type="predicted"/>